<reference evidence="1 2" key="2">
    <citation type="journal article" date="2022" name="Mol. Ecol. Resour.">
        <title>The genomes of chicory, endive, great burdock and yacon provide insights into Asteraceae paleo-polyploidization history and plant inulin production.</title>
        <authorList>
            <person name="Fan W."/>
            <person name="Wang S."/>
            <person name="Wang H."/>
            <person name="Wang A."/>
            <person name="Jiang F."/>
            <person name="Liu H."/>
            <person name="Zhao H."/>
            <person name="Xu D."/>
            <person name="Zhang Y."/>
        </authorList>
    </citation>
    <scope>NUCLEOTIDE SEQUENCE [LARGE SCALE GENOMIC DNA]</scope>
    <source>
        <strain evidence="2">cv. Yunnan</strain>
        <tissue evidence="1">Leaves</tissue>
    </source>
</reference>
<comment type="caution">
    <text evidence="1">The sequence shown here is derived from an EMBL/GenBank/DDBJ whole genome shotgun (WGS) entry which is preliminary data.</text>
</comment>
<dbReference type="Proteomes" id="UP001056120">
    <property type="component" value="Linkage Group LG24"/>
</dbReference>
<protein>
    <submittedName>
        <fullName evidence="1">Uncharacterized protein</fullName>
    </submittedName>
</protein>
<gene>
    <name evidence="1" type="ORF">L1987_71303</name>
</gene>
<evidence type="ECO:0000313" key="2">
    <source>
        <dbReference type="Proteomes" id="UP001056120"/>
    </source>
</evidence>
<proteinExistence type="predicted"/>
<evidence type="ECO:0000313" key="1">
    <source>
        <dbReference type="EMBL" id="KAI3712738.1"/>
    </source>
</evidence>
<organism evidence="1 2">
    <name type="scientific">Smallanthus sonchifolius</name>
    <dbReference type="NCBI Taxonomy" id="185202"/>
    <lineage>
        <taxon>Eukaryota</taxon>
        <taxon>Viridiplantae</taxon>
        <taxon>Streptophyta</taxon>
        <taxon>Embryophyta</taxon>
        <taxon>Tracheophyta</taxon>
        <taxon>Spermatophyta</taxon>
        <taxon>Magnoliopsida</taxon>
        <taxon>eudicotyledons</taxon>
        <taxon>Gunneridae</taxon>
        <taxon>Pentapetalae</taxon>
        <taxon>asterids</taxon>
        <taxon>campanulids</taxon>
        <taxon>Asterales</taxon>
        <taxon>Asteraceae</taxon>
        <taxon>Asteroideae</taxon>
        <taxon>Heliantheae alliance</taxon>
        <taxon>Millerieae</taxon>
        <taxon>Smallanthus</taxon>
    </lineage>
</organism>
<reference evidence="2" key="1">
    <citation type="journal article" date="2022" name="Mol. Ecol. Resour.">
        <title>The genomes of chicory, endive, great burdock and yacon provide insights into Asteraceae palaeo-polyploidization history and plant inulin production.</title>
        <authorList>
            <person name="Fan W."/>
            <person name="Wang S."/>
            <person name="Wang H."/>
            <person name="Wang A."/>
            <person name="Jiang F."/>
            <person name="Liu H."/>
            <person name="Zhao H."/>
            <person name="Xu D."/>
            <person name="Zhang Y."/>
        </authorList>
    </citation>
    <scope>NUCLEOTIDE SEQUENCE [LARGE SCALE GENOMIC DNA]</scope>
    <source>
        <strain evidence="2">cv. Yunnan</strain>
    </source>
</reference>
<keyword evidence="2" id="KW-1185">Reference proteome</keyword>
<sequence length="782" mass="89323">MAITGSGRNSEPKKSRKCQAFLDLILSWSLSDLLNEHLYKFQVEEVPLTFKSTKHYMNSFNHLLLEETHADLLSHLAGISKAPATPFSGMQRIPTGSHKKRLYNLTLNGNSYEPRALNSEANMDIIQTTLSFTSVATNCDKFCSYRRKDIIDLKLRQAIDSFKLNTSQEAAVLSCLSSKKCHHENSCIKLIWGPPGTGKTMTVASILFGLLRTNRRTLTCAPTNIAVVGVVKRLLYLISNHDLGCDTYGFGDIVLFGNKERMKISVDDKELLDVFLDDRVEALGNCLSLWKTYTHDMICLLENPLKEYRRFIVSKPKNTKTKNKKSMKKNEIKPEGDHKDQLTFEKFAMNRFSICEEANFGRSLFERLVLLGHHKHLLNIQYRMHPSISQFPNAEFYNGQILDGPNVIDKAREKRYLKGDMYGSYSFINVESGKEEFDKNNSTKNMVEVVVIAEMVENLFKESISRKQNVTVGCISPYTAQVDAIQAKLGKRYNQEKNGWSFSVNVRSVDGFQGSEEDIIIFSTVRCNHQGSVGFLTSRERANVALTRARHCLWVVGNKETMIKSGSVWNTLVYDAENRGCVFDAHEDKNLAQVMINAMIEFTNSVSLLKNDSILFREAKWKVNFTKTFLGRIANIVNLNVRKLVVSLLVKLSSGWRQVKKNKSNSYNDTREMFNMLEIDNVDGHFYVVWSVDILNENSQCVQVLKFWDLLSLSKIQQRAKRLESAFKKYTLERISRCQTKCLERNLVFPMTWPVYSAHDPTLVLTSELAKLSLNNKNRSEC</sequence>
<accession>A0ACB9ASD9</accession>
<dbReference type="EMBL" id="CM042041">
    <property type="protein sequence ID" value="KAI3712738.1"/>
    <property type="molecule type" value="Genomic_DNA"/>
</dbReference>
<name>A0ACB9ASD9_9ASTR</name>